<dbReference type="Proteomes" id="UP001275436">
    <property type="component" value="Unassembled WGS sequence"/>
</dbReference>
<evidence type="ECO:0000256" key="1">
    <source>
        <dbReference type="ARBA" id="ARBA00023125"/>
    </source>
</evidence>
<dbReference type="PANTHER" id="PTHR33164:SF43">
    <property type="entry name" value="HTH-TYPE TRANSCRIPTIONAL REPRESSOR YETL"/>
    <property type="match status" value="1"/>
</dbReference>
<dbReference type="InterPro" id="IPR036390">
    <property type="entry name" value="WH_DNA-bd_sf"/>
</dbReference>
<evidence type="ECO:0000313" key="3">
    <source>
        <dbReference type="EMBL" id="GLO64441.1"/>
    </source>
</evidence>
<dbReference type="SUPFAM" id="SSF46785">
    <property type="entry name" value="Winged helix' DNA-binding domain"/>
    <property type="match status" value="1"/>
</dbReference>
<dbReference type="Gene3D" id="1.10.10.10">
    <property type="entry name" value="Winged helix-like DNA-binding domain superfamily/Winged helix DNA-binding domain"/>
    <property type="match status" value="1"/>
</dbReference>
<dbReference type="InterPro" id="IPR000835">
    <property type="entry name" value="HTH_MarR-typ"/>
</dbReference>
<dbReference type="RefSeq" id="WP_317957583.1">
    <property type="nucleotide sequence ID" value="NZ_BSKO01000001.1"/>
</dbReference>
<sequence>MEENLKEAEKFRYIILAVQRRGNKLLKEYLKEIGVTPSQSEVISILKNEEYITLKDLGRLLICEEGSPSRLVERMVKDQLIERVRDKNDSRFVRLVLTSLGHEKYSLIIRAEAKMYTLLEQIYTIDELQVLNQILGKLLIDTSFERTLEERGYSMND</sequence>
<organism evidence="3 4">
    <name type="scientific">Oceanobacillus kimchii</name>
    <dbReference type="NCBI Taxonomy" id="746691"/>
    <lineage>
        <taxon>Bacteria</taxon>
        <taxon>Bacillati</taxon>
        <taxon>Bacillota</taxon>
        <taxon>Bacilli</taxon>
        <taxon>Bacillales</taxon>
        <taxon>Bacillaceae</taxon>
        <taxon>Oceanobacillus</taxon>
    </lineage>
</organism>
<evidence type="ECO:0000313" key="4">
    <source>
        <dbReference type="Proteomes" id="UP001275436"/>
    </source>
</evidence>
<dbReference type="InterPro" id="IPR039422">
    <property type="entry name" value="MarR/SlyA-like"/>
</dbReference>
<dbReference type="PROSITE" id="PS50995">
    <property type="entry name" value="HTH_MARR_2"/>
    <property type="match status" value="1"/>
</dbReference>
<gene>
    <name evidence="3" type="ORF">MACH08_02250</name>
</gene>
<keyword evidence="1" id="KW-0238">DNA-binding</keyword>
<proteinExistence type="predicted"/>
<name>A0ABQ5TEA1_9BACI</name>
<dbReference type="InterPro" id="IPR036388">
    <property type="entry name" value="WH-like_DNA-bd_sf"/>
</dbReference>
<dbReference type="SMART" id="SM00347">
    <property type="entry name" value="HTH_MARR"/>
    <property type="match status" value="1"/>
</dbReference>
<feature type="domain" description="HTH marR-type" evidence="2">
    <location>
        <begin position="7"/>
        <end position="140"/>
    </location>
</feature>
<dbReference type="EMBL" id="BSKO01000001">
    <property type="protein sequence ID" value="GLO64441.1"/>
    <property type="molecule type" value="Genomic_DNA"/>
</dbReference>
<dbReference type="PANTHER" id="PTHR33164">
    <property type="entry name" value="TRANSCRIPTIONAL REGULATOR, MARR FAMILY"/>
    <property type="match status" value="1"/>
</dbReference>
<dbReference type="Pfam" id="PF01047">
    <property type="entry name" value="MarR"/>
    <property type="match status" value="1"/>
</dbReference>
<accession>A0ABQ5TEA1</accession>
<reference evidence="3 4" key="1">
    <citation type="submission" date="2023-02" db="EMBL/GenBank/DDBJ databases">
        <title>Oceanobacillus kimchii IFOP_LL358 isolated form Alexandrium catenella lab strain.</title>
        <authorList>
            <person name="Gajardo G."/>
            <person name="Ueki S."/>
            <person name="Maruyama F."/>
        </authorList>
    </citation>
    <scope>NUCLEOTIDE SEQUENCE [LARGE SCALE GENOMIC DNA]</scope>
    <source>
        <strain evidence="3 4">IFOP_LL358</strain>
    </source>
</reference>
<evidence type="ECO:0000259" key="2">
    <source>
        <dbReference type="PROSITE" id="PS50995"/>
    </source>
</evidence>
<protein>
    <submittedName>
        <fullName evidence="3">MarR family transcriptional regulator</fullName>
    </submittedName>
</protein>
<comment type="caution">
    <text evidence="3">The sequence shown here is derived from an EMBL/GenBank/DDBJ whole genome shotgun (WGS) entry which is preliminary data.</text>
</comment>
<keyword evidence="4" id="KW-1185">Reference proteome</keyword>